<dbReference type="InterPro" id="IPR011006">
    <property type="entry name" value="CheY-like_superfamily"/>
</dbReference>
<sequence length="109" mass="11638">MVVEDDPIIGLDISDILKSRGAQVIGPCTNVASALKAIREKPDAVLLDVNLGQETTDVVASQLSDLLIPFLVLSGQLDSSDLGPAFKGVSLMSKPFRERDLVTAVHRLL</sequence>
<proteinExistence type="predicted"/>
<dbReference type="AlphaFoldDB" id="A0A9Q2RX98"/>
<comment type="caution">
    <text evidence="3">The sequence shown here is derived from an EMBL/GenBank/DDBJ whole genome shotgun (WGS) entry which is preliminary data.</text>
</comment>
<feature type="domain" description="Response regulatory" evidence="2">
    <location>
        <begin position="1"/>
        <end position="109"/>
    </location>
</feature>
<dbReference type="PROSITE" id="PS50110">
    <property type="entry name" value="RESPONSE_REGULATORY"/>
    <property type="match status" value="1"/>
</dbReference>
<evidence type="ECO:0000313" key="3">
    <source>
        <dbReference type="EMBL" id="MBM2354909.1"/>
    </source>
</evidence>
<dbReference type="RefSeq" id="WP_231033943.1">
    <property type="nucleotide sequence ID" value="NZ_JAJNGX010000005.1"/>
</dbReference>
<organism evidence="3 4">
    <name type="scientific">Pseudosulfitobacter pseudonitzschiae</name>
    <dbReference type="NCBI Taxonomy" id="1402135"/>
    <lineage>
        <taxon>Bacteria</taxon>
        <taxon>Pseudomonadati</taxon>
        <taxon>Pseudomonadota</taxon>
        <taxon>Alphaproteobacteria</taxon>
        <taxon>Rhodobacterales</taxon>
        <taxon>Roseobacteraceae</taxon>
        <taxon>Pseudosulfitobacter</taxon>
    </lineage>
</organism>
<name>A0A9Q2RX98_9RHOB</name>
<reference evidence="3" key="1">
    <citation type="submission" date="2021-01" db="EMBL/GenBank/DDBJ databases">
        <title>Diatom-associated Roseobacters Show Island Model of Population Structure.</title>
        <authorList>
            <person name="Qu L."/>
            <person name="Feng X."/>
            <person name="Chen Y."/>
            <person name="Li L."/>
            <person name="Wang X."/>
            <person name="Hu Z."/>
            <person name="Wang H."/>
            <person name="Luo H."/>
        </authorList>
    </citation>
    <scope>NUCLEOTIDE SEQUENCE</scope>
    <source>
        <strain evidence="3">SM26-45</strain>
    </source>
</reference>
<dbReference type="SUPFAM" id="SSF52172">
    <property type="entry name" value="CheY-like"/>
    <property type="match status" value="1"/>
</dbReference>
<evidence type="ECO:0000313" key="4">
    <source>
        <dbReference type="Proteomes" id="UP000809337"/>
    </source>
</evidence>
<accession>A0A9Q2RX98</accession>
<dbReference type="InterPro" id="IPR001789">
    <property type="entry name" value="Sig_transdc_resp-reg_receiver"/>
</dbReference>
<dbReference type="EMBL" id="JAFBWN010000005">
    <property type="protein sequence ID" value="MBM2354909.1"/>
    <property type="molecule type" value="Genomic_DNA"/>
</dbReference>
<dbReference type="Pfam" id="PF00072">
    <property type="entry name" value="Response_reg"/>
    <property type="match status" value="1"/>
</dbReference>
<keyword evidence="1" id="KW-0597">Phosphoprotein</keyword>
<dbReference type="SMART" id="SM00448">
    <property type="entry name" value="REC"/>
    <property type="match status" value="1"/>
</dbReference>
<dbReference type="Proteomes" id="UP000809337">
    <property type="component" value="Unassembled WGS sequence"/>
</dbReference>
<protein>
    <submittedName>
        <fullName evidence="3">Response regulator</fullName>
    </submittedName>
</protein>
<dbReference type="Gene3D" id="3.40.50.2300">
    <property type="match status" value="1"/>
</dbReference>
<gene>
    <name evidence="3" type="ORF">JQX14_10180</name>
</gene>
<feature type="modified residue" description="4-aspartylphosphate" evidence="1">
    <location>
        <position position="48"/>
    </location>
</feature>
<dbReference type="GO" id="GO:0000160">
    <property type="term" value="P:phosphorelay signal transduction system"/>
    <property type="evidence" value="ECO:0007669"/>
    <property type="project" value="InterPro"/>
</dbReference>
<evidence type="ECO:0000256" key="1">
    <source>
        <dbReference type="PROSITE-ProRule" id="PRU00169"/>
    </source>
</evidence>
<evidence type="ECO:0000259" key="2">
    <source>
        <dbReference type="PROSITE" id="PS50110"/>
    </source>
</evidence>